<dbReference type="Gene3D" id="3.50.50.60">
    <property type="entry name" value="FAD/NAD(P)-binding domain"/>
    <property type="match status" value="2"/>
</dbReference>
<dbReference type="PROSITE" id="PS00623">
    <property type="entry name" value="GMC_OXRED_1"/>
    <property type="match status" value="1"/>
</dbReference>
<dbReference type="AlphaFoldDB" id="A0A8B7PJN6"/>
<dbReference type="RefSeq" id="XP_018026205.1">
    <property type="nucleotide sequence ID" value="XM_018170716.1"/>
</dbReference>
<feature type="binding site" evidence="5">
    <location>
        <position position="125"/>
    </location>
    <ligand>
        <name>FAD</name>
        <dbReference type="ChEBI" id="CHEBI:57692"/>
    </ligand>
</feature>
<dbReference type="GO" id="GO:0016614">
    <property type="term" value="F:oxidoreductase activity, acting on CH-OH group of donors"/>
    <property type="evidence" value="ECO:0007669"/>
    <property type="project" value="InterPro"/>
</dbReference>
<keyword evidence="9" id="KW-1185">Reference proteome</keyword>
<dbReference type="SUPFAM" id="SSF54373">
    <property type="entry name" value="FAD-linked reductases, C-terminal domain"/>
    <property type="match status" value="1"/>
</dbReference>
<dbReference type="Pfam" id="PF05199">
    <property type="entry name" value="GMC_oxred_C"/>
    <property type="match status" value="1"/>
</dbReference>
<dbReference type="PIRSF" id="PIRSF000137">
    <property type="entry name" value="Alcohol_oxidase"/>
    <property type="match status" value="1"/>
</dbReference>
<dbReference type="OMA" id="SIESTEW"/>
<dbReference type="OrthoDB" id="269227at2759"/>
<dbReference type="SUPFAM" id="SSF51905">
    <property type="entry name" value="FAD/NAD(P)-binding domain"/>
    <property type="match status" value="1"/>
</dbReference>
<gene>
    <name evidence="10" type="primary">LOC108681664</name>
</gene>
<evidence type="ECO:0000259" key="7">
    <source>
        <dbReference type="PROSITE" id="PS00623"/>
    </source>
</evidence>
<evidence type="ECO:0000259" key="8">
    <source>
        <dbReference type="PROSITE" id="PS00624"/>
    </source>
</evidence>
<dbReference type="Pfam" id="PF00732">
    <property type="entry name" value="GMC_oxred_N"/>
    <property type="match status" value="1"/>
</dbReference>
<comment type="similarity">
    <text evidence="2 6">Belongs to the GMC oxidoreductase family.</text>
</comment>
<reference evidence="10" key="1">
    <citation type="submission" date="2025-08" db="UniProtKB">
        <authorList>
            <consortium name="RefSeq"/>
        </authorList>
    </citation>
    <scope>IDENTIFICATION</scope>
    <source>
        <tissue evidence="10">Whole organism</tissue>
    </source>
</reference>
<feature type="domain" description="Glucose-methanol-choline oxidoreductase N-terminal" evidence="8">
    <location>
        <begin position="297"/>
        <end position="311"/>
    </location>
</feature>
<feature type="domain" description="Glucose-methanol-choline oxidoreductase N-terminal" evidence="7">
    <location>
        <begin position="123"/>
        <end position="146"/>
    </location>
</feature>
<proteinExistence type="inferred from homology"/>
<evidence type="ECO:0000313" key="9">
    <source>
        <dbReference type="Proteomes" id="UP000694843"/>
    </source>
</evidence>
<dbReference type="Proteomes" id="UP000694843">
    <property type="component" value="Unplaced"/>
</dbReference>
<comment type="cofactor">
    <cofactor evidence="1 5">
        <name>FAD</name>
        <dbReference type="ChEBI" id="CHEBI:57692"/>
    </cofactor>
</comment>
<keyword evidence="3 6" id="KW-0285">Flavoprotein</keyword>
<dbReference type="GeneID" id="108681664"/>
<evidence type="ECO:0000256" key="6">
    <source>
        <dbReference type="RuleBase" id="RU003968"/>
    </source>
</evidence>
<dbReference type="InterPro" id="IPR036188">
    <property type="entry name" value="FAD/NAD-bd_sf"/>
</dbReference>
<protein>
    <submittedName>
        <fullName evidence="10">Oxygen-dependent choline dehydrogenase</fullName>
    </submittedName>
</protein>
<evidence type="ECO:0000313" key="10">
    <source>
        <dbReference type="RefSeq" id="XP_018026205.1"/>
    </source>
</evidence>
<dbReference type="GO" id="GO:0050660">
    <property type="term" value="F:flavin adenine dinucleotide binding"/>
    <property type="evidence" value="ECO:0007669"/>
    <property type="project" value="InterPro"/>
</dbReference>
<dbReference type="PANTHER" id="PTHR11552">
    <property type="entry name" value="GLUCOSE-METHANOL-CHOLINE GMC OXIDOREDUCTASE"/>
    <property type="match status" value="1"/>
</dbReference>
<evidence type="ECO:0000256" key="3">
    <source>
        <dbReference type="ARBA" id="ARBA00022630"/>
    </source>
</evidence>
<evidence type="ECO:0000256" key="1">
    <source>
        <dbReference type="ARBA" id="ARBA00001974"/>
    </source>
</evidence>
<sequence>MPDLLQLTIHAIYTGFLAFVSSTLLLTDVHFHTQTADDNEVVDFIVVGSGSAGSPVGGRLSENPAWDVLVLEAGSPPPLESYVPGYSNFGLVWRSPYNFHYKSTPQNYSHFAFRNREVPLHRGKVVGGSSTINYMLFNRGSRRDFDRWAALGNPGWDYETVLRYYKKMEDYNGNFYNERYHGIGGPLSIESTEWITAVTPAIFAAAEELGLKRVDYNGETNIGFNAPDVNTRKRQRHSSADAFLKPNLHRPNLRLQTNSRVIKILFDENLRAIGVRYIQDNKVKRVYARKEIVLSAGAFDSPKLLMLSGVGPRAHLEAVGIRCLVDLPGVGQNHQDHLRIYGLSWTFDAGDSRVLEHFGRTQSQLYRKFRNGSLAAPAATVGHLYVNLDGPSDPTTPDVQFLVAPALLSGDRGFITPAAFNLDPQVYREFFGPDEGKEGFTIFPLANSCKSRGYVALRSSNPLDDPIIDPKFLSHPDDVEFLVKMRGVKGLRVIDASIMPLITTGNTNAPTIMIGERGADFIKEEHGFFQ</sequence>
<dbReference type="KEGG" id="hazt:108681664"/>
<dbReference type="InterPro" id="IPR012132">
    <property type="entry name" value="GMC_OxRdtase"/>
</dbReference>
<evidence type="ECO:0000256" key="5">
    <source>
        <dbReference type="PIRSR" id="PIRSR000137-2"/>
    </source>
</evidence>
<dbReference type="InterPro" id="IPR007867">
    <property type="entry name" value="GMC_OxRtase_C"/>
</dbReference>
<dbReference type="Gene3D" id="3.30.560.10">
    <property type="entry name" value="Glucose Oxidase, domain 3"/>
    <property type="match status" value="1"/>
</dbReference>
<name>A0A8B7PJN6_HYAAZ</name>
<evidence type="ECO:0000256" key="4">
    <source>
        <dbReference type="ARBA" id="ARBA00022827"/>
    </source>
</evidence>
<feature type="binding site" evidence="5">
    <location>
        <position position="261"/>
    </location>
    <ligand>
        <name>FAD</name>
        <dbReference type="ChEBI" id="CHEBI:57692"/>
    </ligand>
</feature>
<dbReference type="PROSITE" id="PS00624">
    <property type="entry name" value="GMC_OXRED_2"/>
    <property type="match status" value="1"/>
</dbReference>
<evidence type="ECO:0000256" key="2">
    <source>
        <dbReference type="ARBA" id="ARBA00010790"/>
    </source>
</evidence>
<organism evidence="9 10">
    <name type="scientific">Hyalella azteca</name>
    <name type="common">Amphipod</name>
    <dbReference type="NCBI Taxonomy" id="294128"/>
    <lineage>
        <taxon>Eukaryota</taxon>
        <taxon>Metazoa</taxon>
        <taxon>Ecdysozoa</taxon>
        <taxon>Arthropoda</taxon>
        <taxon>Crustacea</taxon>
        <taxon>Multicrustacea</taxon>
        <taxon>Malacostraca</taxon>
        <taxon>Eumalacostraca</taxon>
        <taxon>Peracarida</taxon>
        <taxon>Amphipoda</taxon>
        <taxon>Senticaudata</taxon>
        <taxon>Talitrida</taxon>
        <taxon>Talitroidea</taxon>
        <taxon>Hyalellidae</taxon>
        <taxon>Hyalella</taxon>
    </lineage>
</organism>
<dbReference type="InterPro" id="IPR000172">
    <property type="entry name" value="GMC_OxRdtase_N"/>
</dbReference>
<accession>A0A8B7PJN6</accession>
<dbReference type="PANTHER" id="PTHR11552:SF147">
    <property type="entry name" value="CHOLINE DEHYDROGENASE, MITOCHONDRIAL"/>
    <property type="match status" value="1"/>
</dbReference>
<keyword evidence="4 5" id="KW-0274">FAD</keyword>